<sequence>MTAKAKLICRKFNSFYTQWTIGFFVTLLVVHFLAIIFAATTIWSFYDTSSQATQFYMLILGIMNMGLLSYGVSNGITRKDYFVGVAASAVLYSFVLSAVTLITTFLLENLLFPQLGLETGGTIAITFTLFISLFLRFLLYYFIGWLIMAAFHRYHWLIGILFIGIAIIVVAFHDYLIGENESTVLNFLPVVDLSPFIYAPAILILVIVTMTLVRSMTKHTHVKI</sequence>
<dbReference type="Proteomes" id="UP001418796">
    <property type="component" value="Unassembled WGS sequence"/>
</dbReference>
<proteinExistence type="predicted"/>
<evidence type="ECO:0000256" key="1">
    <source>
        <dbReference type="SAM" id="Phobius"/>
    </source>
</evidence>
<organism evidence="2 3">
    <name type="scientific">Alkalicoccobacillus gibsonii</name>
    <dbReference type="NCBI Taxonomy" id="79881"/>
    <lineage>
        <taxon>Bacteria</taxon>
        <taxon>Bacillati</taxon>
        <taxon>Bacillota</taxon>
        <taxon>Bacilli</taxon>
        <taxon>Bacillales</taxon>
        <taxon>Bacillaceae</taxon>
        <taxon>Alkalicoccobacillus</taxon>
    </lineage>
</organism>
<feature type="transmembrane region" description="Helical" evidence="1">
    <location>
        <begin position="154"/>
        <end position="176"/>
    </location>
</feature>
<evidence type="ECO:0000313" key="2">
    <source>
        <dbReference type="EMBL" id="MEN0642548.1"/>
    </source>
</evidence>
<comment type="caution">
    <text evidence="2">The sequence shown here is derived from an EMBL/GenBank/DDBJ whole genome shotgun (WGS) entry which is preliminary data.</text>
</comment>
<feature type="transmembrane region" description="Helical" evidence="1">
    <location>
        <begin position="21"/>
        <end position="46"/>
    </location>
</feature>
<keyword evidence="1" id="KW-1133">Transmembrane helix</keyword>
<dbReference type="EMBL" id="JBCITK010000001">
    <property type="protein sequence ID" value="MEN0642548.1"/>
    <property type="molecule type" value="Genomic_DNA"/>
</dbReference>
<evidence type="ECO:0000313" key="3">
    <source>
        <dbReference type="Proteomes" id="UP001418796"/>
    </source>
</evidence>
<feature type="transmembrane region" description="Helical" evidence="1">
    <location>
        <begin position="196"/>
        <end position="213"/>
    </location>
</feature>
<name>A0ABU9VF70_9BACI</name>
<feature type="transmembrane region" description="Helical" evidence="1">
    <location>
        <begin position="82"/>
        <end position="107"/>
    </location>
</feature>
<keyword evidence="1" id="KW-0812">Transmembrane</keyword>
<accession>A0ABU9VF70</accession>
<keyword evidence="3" id="KW-1185">Reference proteome</keyword>
<evidence type="ECO:0008006" key="4">
    <source>
        <dbReference type="Google" id="ProtNLM"/>
    </source>
</evidence>
<feature type="transmembrane region" description="Helical" evidence="1">
    <location>
        <begin position="119"/>
        <end position="142"/>
    </location>
</feature>
<keyword evidence="1" id="KW-0472">Membrane</keyword>
<feature type="transmembrane region" description="Helical" evidence="1">
    <location>
        <begin position="52"/>
        <end position="70"/>
    </location>
</feature>
<dbReference type="RefSeq" id="WP_343129658.1">
    <property type="nucleotide sequence ID" value="NZ_JBCITK010000001.1"/>
</dbReference>
<gene>
    <name evidence="2" type="ORF">MKY91_05180</name>
</gene>
<protein>
    <recommendedName>
        <fullName evidence="4">ABC transporter permease</fullName>
    </recommendedName>
</protein>
<reference evidence="2 3" key="1">
    <citation type="submission" date="2024-03" db="EMBL/GenBank/DDBJ databases">
        <title>Bacilli Hybrid Assemblies.</title>
        <authorList>
            <person name="Kovac J."/>
        </authorList>
    </citation>
    <scope>NUCLEOTIDE SEQUENCE [LARGE SCALE GENOMIC DNA]</scope>
    <source>
        <strain evidence="2 3">FSL R7-0666</strain>
    </source>
</reference>